<dbReference type="EMBL" id="DF143047">
    <property type="protein sequence ID" value="GAA50461.1"/>
    <property type="molecule type" value="Genomic_DNA"/>
</dbReference>
<reference key="2">
    <citation type="submission" date="2011-10" db="EMBL/GenBank/DDBJ databases">
        <title>The genome and transcriptome sequence of Clonorchis sinensis provide insights into the carcinogenic liver fluke.</title>
        <authorList>
            <person name="Wang X."/>
            <person name="Huang Y."/>
            <person name="Chen W."/>
            <person name="Liu H."/>
            <person name="Guo L."/>
            <person name="Chen Y."/>
            <person name="Luo F."/>
            <person name="Zhou W."/>
            <person name="Sun J."/>
            <person name="Mao Q."/>
            <person name="Liang P."/>
            <person name="Zhou C."/>
            <person name="Tian Y."/>
            <person name="Men J."/>
            <person name="Lv X."/>
            <person name="Huang L."/>
            <person name="Zhou J."/>
            <person name="Hu Y."/>
            <person name="Li R."/>
            <person name="Zhang F."/>
            <person name="Lei H."/>
            <person name="Li X."/>
            <person name="Hu X."/>
            <person name="Liang C."/>
            <person name="Xu J."/>
            <person name="Wu Z."/>
            <person name="Yu X."/>
        </authorList>
    </citation>
    <scope>NUCLEOTIDE SEQUENCE</scope>
    <source>
        <strain>Henan</strain>
    </source>
</reference>
<evidence type="ECO:0000313" key="1">
    <source>
        <dbReference type="EMBL" id="GAA50461.1"/>
    </source>
</evidence>
<protein>
    <submittedName>
        <fullName evidence="1">Pol-related protein</fullName>
    </submittedName>
</protein>
<dbReference type="AlphaFoldDB" id="G7YBX7"/>
<gene>
    <name evidence="1" type="ORF">CLF_104569</name>
</gene>
<sequence>MAYIDEHSCICLRQNRGYTAPKPISSTKQRAHLTAAPSGRHESLHQCTTYRLKLIAVLRELVTISLAHTFSWNYYARLHNRDTIHFDRLNDANSAASPDLMFWFLVFPSLHFSCHMSDLILIERLQQAATKMVAGLNTMDYETRLVVLDLFPLEYRRPEGDLVLTYTLFEQGLTQTVVHIPPGTRFKTVLDTYLFESSHWQAYCPHAENLKGSATPFFTCLSDGRHPLSDKDKTDPGNLSESLNLVYQSVNL</sequence>
<evidence type="ECO:0000313" key="2">
    <source>
        <dbReference type="Proteomes" id="UP000008909"/>
    </source>
</evidence>
<proteinExistence type="predicted"/>
<reference evidence="1" key="1">
    <citation type="journal article" date="2011" name="Genome Biol.">
        <title>The draft genome of the carcinogenic human liver fluke Clonorchis sinensis.</title>
        <authorList>
            <person name="Wang X."/>
            <person name="Chen W."/>
            <person name="Huang Y."/>
            <person name="Sun J."/>
            <person name="Men J."/>
            <person name="Liu H."/>
            <person name="Luo F."/>
            <person name="Guo L."/>
            <person name="Lv X."/>
            <person name="Deng C."/>
            <person name="Zhou C."/>
            <person name="Fan Y."/>
            <person name="Li X."/>
            <person name="Huang L."/>
            <person name="Hu Y."/>
            <person name="Liang C."/>
            <person name="Hu X."/>
            <person name="Xu J."/>
            <person name="Yu X."/>
        </authorList>
    </citation>
    <scope>NUCLEOTIDE SEQUENCE [LARGE SCALE GENOMIC DNA]</scope>
    <source>
        <strain evidence="1">Henan</strain>
    </source>
</reference>
<organism evidence="1 2">
    <name type="scientific">Clonorchis sinensis</name>
    <name type="common">Chinese liver fluke</name>
    <dbReference type="NCBI Taxonomy" id="79923"/>
    <lineage>
        <taxon>Eukaryota</taxon>
        <taxon>Metazoa</taxon>
        <taxon>Spiralia</taxon>
        <taxon>Lophotrochozoa</taxon>
        <taxon>Platyhelminthes</taxon>
        <taxon>Trematoda</taxon>
        <taxon>Digenea</taxon>
        <taxon>Opisthorchiida</taxon>
        <taxon>Opisthorchiata</taxon>
        <taxon>Opisthorchiidae</taxon>
        <taxon>Clonorchis</taxon>
    </lineage>
</organism>
<dbReference type="Proteomes" id="UP000008909">
    <property type="component" value="Unassembled WGS sequence"/>
</dbReference>
<name>G7YBX7_CLOSI</name>
<keyword evidence="2" id="KW-1185">Reference proteome</keyword>
<accession>G7YBX7</accession>